<dbReference type="PANTHER" id="PTHR43201">
    <property type="entry name" value="ACYL-COA SYNTHETASE"/>
    <property type="match status" value="1"/>
</dbReference>
<dbReference type="SUPFAM" id="SSF56801">
    <property type="entry name" value="Acetyl-CoA synthetase-like"/>
    <property type="match status" value="1"/>
</dbReference>
<keyword evidence="4" id="KW-1185">Reference proteome</keyword>
<dbReference type="Pfam" id="PF00501">
    <property type="entry name" value="AMP-binding"/>
    <property type="match status" value="1"/>
</dbReference>
<dbReference type="InterPro" id="IPR045851">
    <property type="entry name" value="AMP-bd_C_sf"/>
</dbReference>
<dbReference type="InterPro" id="IPR042099">
    <property type="entry name" value="ANL_N_sf"/>
</dbReference>
<dbReference type="RefSeq" id="WP_160825516.1">
    <property type="nucleotide sequence ID" value="NZ_JBHSXS010000038.1"/>
</dbReference>
<accession>A0ABW2CWS4</accession>
<dbReference type="EMBL" id="JBHSXS010000038">
    <property type="protein sequence ID" value="MFC6885490.1"/>
    <property type="molecule type" value="Genomic_DNA"/>
</dbReference>
<comment type="caution">
    <text evidence="3">The sequence shown here is derived from an EMBL/GenBank/DDBJ whole genome shotgun (WGS) entry which is preliminary data.</text>
</comment>
<evidence type="ECO:0000313" key="4">
    <source>
        <dbReference type="Proteomes" id="UP001596380"/>
    </source>
</evidence>
<name>A0ABW2CWS4_9ACTN</name>
<gene>
    <name evidence="3" type="ORF">ACFQKB_37420</name>
</gene>
<dbReference type="PANTHER" id="PTHR43201:SF32">
    <property type="entry name" value="2-SUCCINYLBENZOATE--COA LIGASE, CHLOROPLASTIC_PEROXISOMAL"/>
    <property type="match status" value="1"/>
</dbReference>
<protein>
    <submittedName>
        <fullName evidence="3">Class I adenylate-forming enzyme family protein</fullName>
    </submittedName>
</protein>
<evidence type="ECO:0000313" key="3">
    <source>
        <dbReference type="EMBL" id="MFC6885490.1"/>
    </source>
</evidence>
<dbReference type="Proteomes" id="UP001596380">
    <property type="component" value="Unassembled WGS sequence"/>
</dbReference>
<dbReference type="Gene3D" id="3.40.50.12780">
    <property type="entry name" value="N-terminal domain of ligase-like"/>
    <property type="match status" value="1"/>
</dbReference>
<dbReference type="InterPro" id="IPR020845">
    <property type="entry name" value="AMP-binding_CS"/>
</dbReference>
<dbReference type="Pfam" id="PF13193">
    <property type="entry name" value="AMP-binding_C"/>
    <property type="match status" value="1"/>
</dbReference>
<dbReference type="InterPro" id="IPR025110">
    <property type="entry name" value="AMP-bd_C"/>
</dbReference>
<reference evidence="4" key="1">
    <citation type="journal article" date="2019" name="Int. J. Syst. Evol. Microbiol.">
        <title>The Global Catalogue of Microorganisms (GCM) 10K type strain sequencing project: providing services to taxonomists for standard genome sequencing and annotation.</title>
        <authorList>
            <consortium name="The Broad Institute Genomics Platform"/>
            <consortium name="The Broad Institute Genome Sequencing Center for Infectious Disease"/>
            <person name="Wu L."/>
            <person name="Ma J."/>
        </authorList>
    </citation>
    <scope>NUCLEOTIDE SEQUENCE [LARGE SCALE GENOMIC DNA]</scope>
    <source>
        <strain evidence="4">JCM 3369</strain>
    </source>
</reference>
<organism evidence="3 4">
    <name type="scientific">Actinomadura yumaensis</name>
    <dbReference type="NCBI Taxonomy" id="111807"/>
    <lineage>
        <taxon>Bacteria</taxon>
        <taxon>Bacillati</taxon>
        <taxon>Actinomycetota</taxon>
        <taxon>Actinomycetes</taxon>
        <taxon>Streptosporangiales</taxon>
        <taxon>Thermomonosporaceae</taxon>
        <taxon>Actinomadura</taxon>
    </lineage>
</organism>
<feature type="domain" description="AMP-binding enzyme C-terminal" evidence="2">
    <location>
        <begin position="426"/>
        <end position="505"/>
    </location>
</feature>
<proteinExistence type="predicted"/>
<evidence type="ECO:0000259" key="1">
    <source>
        <dbReference type="Pfam" id="PF00501"/>
    </source>
</evidence>
<dbReference type="PROSITE" id="PS00455">
    <property type="entry name" value="AMP_BINDING"/>
    <property type="match status" value="1"/>
</dbReference>
<feature type="domain" description="AMP-dependent synthetase/ligase" evidence="1">
    <location>
        <begin position="8"/>
        <end position="375"/>
    </location>
</feature>
<dbReference type="InterPro" id="IPR000873">
    <property type="entry name" value="AMP-dep_synth/lig_dom"/>
</dbReference>
<sequence>MLSLTHVLEWRASVTRDHAALGDHRGAVLTFGELAAAAERAAAGYAAAGVREGDVVPIVARNSVRWAVAFFGLIRAGALPAAVNWRLAAPELGGLLDLARPAAVVTDEACAPLVEAALSASAAGAAARDAGAPGAAGAAGDAGVTVLRLEDEPAAGPPPERPVARLRGPEPALLLHTSGTTGRPKLVPVTHEQLIGAVTFLKLEVPEAVPGARHLSALPLFHVAGLANLVYTVFTGGHLHVLGGFDTAAFVDELAARRIQLTQLVPTLIRAVTEEVRSRATPPDLGDLVEVVYGASPIDPALLGLAVETLGCRFRQNYASTETGPLPVTTLPPEDHDPARGLLGTAGRPSLGWEVRLGEFGEVQVRGAAPFLGYWNDPDATREVMTGDGFYRTGDIGTIGAGGHLTIVDRLKDMIVTGGENVYPAEVESVLAAHPGVREAAVFGVPDERWGETVHAAVVRAGESPDAGPLDAPSLTAWARERLAGFKCPTGITFVPELPRNATGKIVKTALRERHWAGRGRRVS</sequence>
<dbReference type="Gene3D" id="3.30.300.30">
    <property type="match status" value="1"/>
</dbReference>
<evidence type="ECO:0000259" key="2">
    <source>
        <dbReference type="Pfam" id="PF13193"/>
    </source>
</evidence>